<feature type="binding site" evidence="7">
    <location>
        <position position="380"/>
    </location>
    <ligand>
        <name>phosphoenolpyruvate</name>
        <dbReference type="ChEBI" id="CHEBI:58702"/>
    </ligand>
</feature>
<keyword evidence="11" id="KW-1185">Reference proteome</keyword>
<dbReference type="InterPro" id="IPR036968">
    <property type="entry name" value="Enolpyruvate_Tfrase_sf"/>
</dbReference>
<evidence type="ECO:0000256" key="4">
    <source>
        <dbReference type="ARBA" id="ARBA00022679"/>
    </source>
</evidence>
<comment type="subunit">
    <text evidence="7">Monomer.</text>
</comment>
<gene>
    <name evidence="7 10" type="primary">aroA</name>
    <name evidence="10" type="ORF">GCM10009786_10850</name>
</gene>
<feature type="domain" description="Enolpyruvate transferase" evidence="9">
    <location>
        <begin position="33"/>
        <end position="453"/>
    </location>
</feature>
<keyword evidence="3 7" id="KW-0028">Amino-acid biosynthesis</keyword>
<dbReference type="PANTHER" id="PTHR21090">
    <property type="entry name" value="AROM/DEHYDROQUINATE SYNTHASE"/>
    <property type="match status" value="1"/>
</dbReference>
<evidence type="ECO:0000259" key="9">
    <source>
        <dbReference type="Pfam" id="PF00275"/>
    </source>
</evidence>
<dbReference type="RefSeq" id="WP_346057652.1">
    <property type="nucleotide sequence ID" value="NZ_BAAAOP010000005.1"/>
</dbReference>
<protein>
    <recommendedName>
        <fullName evidence="7">3-phosphoshikimate 1-carboxyvinyltransferase</fullName>
        <ecNumber evidence="7">2.5.1.19</ecNumber>
    </recommendedName>
    <alternativeName>
        <fullName evidence="7">5-enolpyruvylshikimate-3-phosphate synthase</fullName>
        <shortName evidence="7">EPSP synthase</shortName>
        <shortName evidence="7">EPSPS</shortName>
    </alternativeName>
</protein>
<dbReference type="PANTHER" id="PTHR21090:SF5">
    <property type="entry name" value="PENTAFUNCTIONAL AROM POLYPEPTIDE"/>
    <property type="match status" value="1"/>
</dbReference>
<feature type="binding site" evidence="7">
    <location>
        <position position="196"/>
    </location>
    <ligand>
        <name>3-phosphoshikimate</name>
        <dbReference type="ChEBI" id="CHEBI:145989"/>
    </ligand>
</feature>
<comment type="function">
    <text evidence="7">Catalyzes the transfer of the enolpyruvyl moiety of phosphoenolpyruvate (PEP) to the 5-hydroxyl of shikimate-3-phosphate (S3P) to produce enolpyruvyl shikimate-3-phosphate and inorganic phosphate.</text>
</comment>
<comment type="subcellular location">
    <subcellularLocation>
        <location evidence="7">Cytoplasm</location>
    </subcellularLocation>
</comment>
<evidence type="ECO:0000256" key="7">
    <source>
        <dbReference type="HAMAP-Rule" id="MF_00210"/>
    </source>
</evidence>
<feature type="binding site" evidence="7">
    <location>
        <position position="341"/>
    </location>
    <ligand>
        <name>3-phosphoshikimate</name>
        <dbReference type="ChEBI" id="CHEBI:145989"/>
    </ligand>
</feature>
<dbReference type="InterPro" id="IPR013792">
    <property type="entry name" value="RNA3'P_cycl/enolpyr_Trfase_a/b"/>
</dbReference>
<feature type="binding site" evidence="7">
    <location>
        <position position="47"/>
    </location>
    <ligand>
        <name>phosphoenolpyruvate</name>
        <dbReference type="ChEBI" id="CHEBI:58702"/>
    </ligand>
</feature>
<comment type="similarity">
    <text evidence="2 7">Belongs to the EPSP synthase family.</text>
</comment>
<dbReference type="InterPro" id="IPR006264">
    <property type="entry name" value="EPSP_synthase"/>
</dbReference>
<feature type="binding site" evidence="7">
    <location>
        <position position="446"/>
    </location>
    <ligand>
        <name>phosphoenolpyruvate</name>
        <dbReference type="ChEBI" id="CHEBI:58702"/>
    </ligand>
</feature>
<dbReference type="PROSITE" id="PS00104">
    <property type="entry name" value="EPSP_SYNTHASE_1"/>
    <property type="match status" value="1"/>
</dbReference>
<evidence type="ECO:0000256" key="5">
    <source>
        <dbReference type="ARBA" id="ARBA00023141"/>
    </source>
</evidence>
<comment type="caution">
    <text evidence="10">The sequence shown here is derived from an EMBL/GenBank/DDBJ whole genome shotgun (WGS) entry which is preliminary data.</text>
</comment>
<proteinExistence type="inferred from homology"/>
<feature type="binding site" evidence="7">
    <location>
        <position position="225"/>
    </location>
    <ligand>
        <name>3-phosphoshikimate</name>
        <dbReference type="ChEBI" id="CHEBI:145989"/>
    </ligand>
</feature>
<feature type="binding site" evidence="7">
    <location>
        <position position="198"/>
    </location>
    <ligand>
        <name>phosphoenolpyruvate</name>
        <dbReference type="ChEBI" id="CHEBI:58702"/>
    </ligand>
</feature>
<feature type="binding site" evidence="7">
    <location>
        <position position="48"/>
    </location>
    <ligand>
        <name>3-phosphoshikimate</name>
        <dbReference type="ChEBI" id="CHEBI:145989"/>
    </ligand>
</feature>
<comment type="catalytic activity">
    <reaction evidence="6">
        <text>3-phosphoshikimate + phosphoenolpyruvate = 5-O-(1-carboxyvinyl)-3-phosphoshikimate + phosphate</text>
        <dbReference type="Rhea" id="RHEA:21256"/>
        <dbReference type="ChEBI" id="CHEBI:43474"/>
        <dbReference type="ChEBI" id="CHEBI:57701"/>
        <dbReference type="ChEBI" id="CHEBI:58702"/>
        <dbReference type="ChEBI" id="CHEBI:145989"/>
        <dbReference type="EC" id="2.5.1.19"/>
    </reaction>
    <physiologicalReaction direction="left-to-right" evidence="6">
        <dbReference type="Rhea" id="RHEA:21257"/>
    </physiologicalReaction>
</comment>
<feature type="binding site" evidence="7">
    <location>
        <position position="197"/>
    </location>
    <ligand>
        <name>3-phosphoshikimate</name>
        <dbReference type="ChEBI" id="CHEBI:145989"/>
    </ligand>
</feature>
<feature type="binding site" evidence="7">
    <location>
        <position position="47"/>
    </location>
    <ligand>
        <name>3-phosphoshikimate</name>
        <dbReference type="ChEBI" id="CHEBI:145989"/>
    </ligand>
</feature>
<evidence type="ECO:0000313" key="11">
    <source>
        <dbReference type="Proteomes" id="UP001501084"/>
    </source>
</evidence>
<feature type="binding site" evidence="7">
    <location>
        <position position="122"/>
    </location>
    <ligand>
        <name>phosphoenolpyruvate</name>
        <dbReference type="ChEBI" id="CHEBI:58702"/>
    </ligand>
</feature>
<sequence length="504" mass="51584">MLIAKMNQGKDGDETGTGEGVGEAAALWPAPQAERAIDATVPLPGSKSLTGRELVLAALADGPSTLHAPLQSRDAALMIDALRALGTEIEALPRGESADPDLRVTPAPELTGSTTIECGLAGTVMRFVPAVAALALGPVAFDGDPYARMRPMRPVLDALRALGADIADEGRGALPFTVHGTGSLQGGRVELDASLSSQFVSALLLAGARFENGVHVVHTGERLPSLPHIEMTIATLRARGVRVDSPADGEWIVAPGEIRAIDVTIEPDLSNAAPFLAAALVTGGRITVPNWPSSTTQVGDSLRTLLPEFGAATHLDDAGDLTITATGAISGVSLHVPEAGELAPTLVGLAALAAHGTDGTDGAASTITGIGHIRHHETDRIAALVAEINALGGDAVELDDGIEVRPAPLHGGVWHSYADHRMATTGALIGLRVPGVEIEDIASTSKTLPRFTELWGRAVAPREALAESSRDGVDVAFELGASGGDAAAHDTSLGQAARGFIAGL</sequence>
<evidence type="ECO:0000256" key="3">
    <source>
        <dbReference type="ARBA" id="ARBA00022605"/>
    </source>
</evidence>
<dbReference type="PROSITE" id="PS00885">
    <property type="entry name" value="EPSP_SYNTHASE_2"/>
    <property type="match status" value="1"/>
</dbReference>
<feature type="active site" description="Proton acceptor" evidence="7">
    <location>
        <position position="341"/>
    </location>
</feature>
<organism evidence="10 11">
    <name type="scientific">Leucobacter alluvii</name>
    <dbReference type="NCBI Taxonomy" id="340321"/>
    <lineage>
        <taxon>Bacteria</taxon>
        <taxon>Bacillati</taxon>
        <taxon>Actinomycetota</taxon>
        <taxon>Actinomycetes</taxon>
        <taxon>Micrococcales</taxon>
        <taxon>Microbacteriaceae</taxon>
        <taxon>Leucobacter</taxon>
    </lineage>
</organism>
<dbReference type="EC" id="2.5.1.19" evidence="7"/>
<dbReference type="NCBIfam" id="TIGR01356">
    <property type="entry name" value="aroA"/>
    <property type="match status" value="1"/>
</dbReference>
<evidence type="ECO:0000256" key="6">
    <source>
        <dbReference type="ARBA" id="ARBA00044633"/>
    </source>
</evidence>
<comment type="caution">
    <text evidence="7">Lacks conserved residue(s) required for the propagation of feature annotation.</text>
</comment>
<evidence type="ECO:0000256" key="1">
    <source>
        <dbReference type="ARBA" id="ARBA00004811"/>
    </source>
</evidence>
<keyword evidence="7" id="KW-0963">Cytoplasm</keyword>
<reference evidence="10 11" key="1">
    <citation type="journal article" date="2019" name="Int. J. Syst. Evol. Microbiol.">
        <title>The Global Catalogue of Microorganisms (GCM) 10K type strain sequencing project: providing services to taxonomists for standard genome sequencing and annotation.</title>
        <authorList>
            <consortium name="The Broad Institute Genomics Platform"/>
            <consortium name="The Broad Institute Genome Sequencing Center for Infectious Disease"/>
            <person name="Wu L."/>
            <person name="Ma J."/>
        </authorList>
    </citation>
    <scope>NUCLEOTIDE SEQUENCE [LARGE SCALE GENOMIC DNA]</scope>
    <source>
        <strain evidence="10 11">JCM 14919</strain>
    </source>
</reference>
<dbReference type="Pfam" id="PF00275">
    <property type="entry name" value="EPSP_synthase"/>
    <property type="match status" value="1"/>
</dbReference>
<feature type="binding site" evidence="7">
    <location>
        <position position="198"/>
    </location>
    <ligand>
        <name>3-phosphoshikimate</name>
        <dbReference type="ChEBI" id="CHEBI:145989"/>
    </ligand>
</feature>
<name>A0ABN3B5L2_9MICO</name>
<dbReference type="Gene3D" id="3.65.10.10">
    <property type="entry name" value="Enolpyruvate transferase domain"/>
    <property type="match status" value="2"/>
</dbReference>
<feature type="binding site" evidence="7">
    <location>
        <position position="150"/>
    </location>
    <ligand>
        <name>phosphoenolpyruvate</name>
        <dbReference type="ChEBI" id="CHEBI:58702"/>
    </ligand>
</feature>
<feature type="binding site" evidence="7">
    <location>
        <position position="52"/>
    </location>
    <ligand>
        <name>3-phosphoshikimate</name>
        <dbReference type="ChEBI" id="CHEBI:145989"/>
    </ligand>
</feature>
<accession>A0ABN3B5L2</accession>
<dbReference type="Proteomes" id="UP001501084">
    <property type="component" value="Unassembled WGS sequence"/>
</dbReference>
<evidence type="ECO:0000256" key="2">
    <source>
        <dbReference type="ARBA" id="ARBA00009948"/>
    </source>
</evidence>
<dbReference type="InterPro" id="IPR001986">
    <property type="entry name" value="Enolpyruvate_Tfrase_dom"/>
</dbReference>
<dbReference type="SUPFAM" id="SSF55205">
    <property type="entry name" value="EPT/RTPC-like"/>
    <property type="match status" value="1"/>
</dbReference>
<evidence type="ECO:0000256" key="8">
    <source>
        <dbReference type="SAM" id="MobiDB-lite"/>
    </source>
</evidence>
<feature type="binding site" evidence="7">
    <location>
        <position position="376"/>
    </location>
    <ligand>
        <name>3-phosphoshikimate</name>
        <dbReference type="ChEBI" id="CHEBI:145989"/>
    </ligand>
</feature>
<comment type="pathway">
    <text evidence="1 7">Metabolic intermediate biosynthesis; chorismate biosynthesis; chorismate from D-erythrose 4-phosphate and phosphoenolpyruvate: step 6/7.</text>
</comment>
<dbReference type="CDD" id="cd01556">
    <property type="entry name" value="EPSP_synthase"/>
    <property type="match status" value="1"/>
</dbReference>
<keyword evidence="4 7" id="KW-0808">Transferase</keyword>
<feature type="binding site" evidence="7">
    <location>
        <position position="421"/>
    </location>
    <ligand>
        <name>phosphoenolpyruvate</name>
        <dbReference type="ChEBI" id="CHEBI:58702"/>
    </ligand>
</feature>
<dbReference type="InterPro" id="IPR023193">
    <property type="entry name" value="EPSP_synthase_CS"/>
</dbReference>
<dbReference type="EMBL" id="BAAAOP010000005">
    <property type="protein sequence ID" value="GAA2187155.1"/>
    <property type="molecule type" value="Genomic_DNA"/>
</dbReference>
<feature type="region of interest" description="Disordered" evidence="8">
    <location>
        <begin position="1"/>
        <end position="21"/>
    </location>
</feature>
<evidence type="ECO:0000313" key="10">
    <source>
        <dbReference type="EMBL" id="GAA2187155.1"/>
    </source>
</evidence>
<keyword evidence="5 7" id="KW-0057">Aromatic amino acid biosynthesis</keyword>
<dbReference type="HAMAP" id="MF_00210">
    <property type="entry name" value="EPSP_synth"/>
    <property type="match status" value="1"/>
</dbReference>